<sequence>MKLKSEPKKSFQRIVQIRRTLRKNKEKLLNSLEAHKTPGTQKNTKKARSIKKENNSQETPLNQVDSNVYNQESSNIKPIFRVCPVTILYSDSSGIISTDKLEVSNIKIEAETDFTVKKTEEIKNEAHEILLEKDIYPNSLKVSPSPYELKNKDNECNMYSSSESGFEFEPLPLCF</sequence>
<accession>A0AAU9IGR9</accession>
<keyword evidence="3" id="KW-1185">Reference proteome</keyword>
<dbReference type="AlphaFoldDB" id="A0AAU9IGR9"/>
<evidence type="ECO:0000313" key="3">
    <source>
        <dbReference type="Proteomes" id="UP001162131"/>
    </source>
</evidence>
<dbReference type="EMBL" id="CAJZBQ010000012">
    <property type="protein sequence ID" value="CAG9314659.1"/>
    <property type="molecule type" value="Genomic_DNA"/>
</dbReference>
<protein>
    <submittedName>
        <fullName evidence="2">Uncharacterized protein</fullName>
    </submittedName>
</protein>
<organism evidence="2 3">
    <name type="scientific">Blepharisma stoltei</name>
    <dbReference type="NCBI Taxonomy" id="1481888"/>
    <lineage>
        <taxon>Eukaryota</taxon>
        <taxon>Sar</taxon>
        <taxon>Alveolata</taxon>
        <taxon>Ciliophora</taxon>
        <taxon>Postciliodesmatophora</taxon>
        <taxon>Heterotrichea</taxon>
        <taxon>Heterotrichida</taxon>
        <taxon>Blepharismidae</taxon>
        <taxon>Blepharisma</taxon>
    </lineage>
</organism>
<gene>
    <name evidence="2" type="ORF">BSTOLATCC_MIC11659</name>
</gene>
<dbReference type="Proteomes" id="UP001162131">
    <property type="component" value="Unassembled WGS sequence"/>
</dbReference>
<proteinExistence type="predicted"/>
<feature type="region of interest" description="Disordered" evidence="1">
    <location>
        <begin position="30"/>
        <end position="64"/>
    </location>
</feature>
<name>A0AAU9IGR9_9CILI</name>
<comment type="caution">
    <text evidence="2">The sequence shown here is derived from an EMBL/GenBank/DDBJ whole genome shotgun (WGS) entry which is preliminary data.</text>
</comment>
<evidence type="ECO:0000313" key="2">
    <source>
        <dbReference type="EMBL" id="CAG9314659.1"/>
    </source>
</evidence>
<reference evidence="2" key="1">
    <citation type="submission" date="2021-09" db="EMBL/GenBank/DDBJ databases">
        <authorList>
            <consortium name="AG Swart"/>
            <person name="Singh M."/>
            <person name="Singh A."/>
            <person name="Seah K."/>
            <person name="Emmerich C."/>
        </authorList>
    </citation>
    <scope>NUCLEOTIDE SEQUENCE</scope>
    <source>
        <strain evidence="2">ATCC30299</strain>
    </source>
</reference>
<evidence type="ECO:0000256" key="1">
    <source>
        <dbReference type="SAM" id="MobiDB-lite"/>
    </source>
</evidence>